<dbReference type="WormBase" id="CBG14040">
    <property type="protein sequence ID" value="CBP35324"/>
    <property type="gene ID" value="WBGene00034679"/>
</dbReference>
<accession>A8XJ84</accession>
<evidence type="ECO:0000313" key="4">
    <source>
        <dbReference type="WormBase" id="CBG14040"/>
    </source>
</evidence>
<dbReference type="InParanoid" id="A8XJ84"/>
<reference evidence="2 3" key="2">
    <citation type="journal article" date="2011" name="PLoS Genet.">
        <title>Caenorhabditis briggsae recombinant inbred line genotypes reveal inter-strain incompatibility and the evolution of recombination.</title>
        <authorList>
            <person name="Ross J.A."/>
            <person name="Koboldt D.C."/>
            <person name="Staisch J.E."/>
            <person name="Chamberlin H.M."/>
            <person name="Gupta B.P."/>
            <person name="Miller R.D."/>
            <person name="Baird S.E."/>
            <person name="Haag E.S."/>
        </authorList>
    </citation>
    <scope>NUCLEOTIDE SEQUENCE [LARGE SCALE GENOMIC DNA]</scope>
    <source>
        <strain evidence="2 3">AF16</strain>
    </source>
</reference>
<dbReference type="GeneID" id="8586266"/>
<protein>
    <submittedName>
        <fullName evidence="2">Protein CBG14040</fullName>
    </submittedName>
</protein>
<proteinExistence type="predicted"/>
<dbReference type="KEGG" id="cbr:CBG_14040"/>
<dbReference type="Proteomes" id="UP000008549">
    <property type="component" value="Unassembled WGS sequence"/>
</dbReference>
<keyword evidence="1" id="KW-1133">Transmembrane helix</keyword>
<gene>
    <name evidence="2 4" type="ORF">CBG14040</name>
    <name evidence="2" type="ORF">CBG_14040</name>
</gene>
<dbReference type="EMBL" id="HE600983">
    <property type="protein sequence ID" value="CAP32709.2"/>
    <property type="molecule type" value="Genomic_DNA"/>
</dbReference>
<dbReference type="CTD" id="8586266"/>
<keyword evidence="1" id="KW-0812">Transmembrane</keyword>
<evidence type="ECO:0000256" key="1">
    <source>
        <dbReference type="SAM" id="Phobius"/>
    </source>
</evidence>
<evidence type="ECO:0000313" key="3">
    <source>
        <dbReference type="Proteomes" id="UP000008549"/>
    </source>
</evidence>
<dbReference type="FunCoup" id="A8XJ84">
    <property type="interactions" value="332"/>
</dbReference>
<keyword evidence="1" id="KW-0472">Membrane</keyword>
<evidence type="ECO:0000313" key="2">
    <source>
        <dbReference type="EMBL" id="CAP32709.2"/>
    </source>
</evidence>
<dbReference type="RefSeq" id="XP_045095321.1">
    <property type="nucleotide sequence ID" value="XM_045239406.1"/>
</dbReference>
<organism evidence="2 3">
    <name type="scientific">Caenorhabditis briggsae</name>
    <dbReference type="NCBI Taxonomy" id="6238"/>
    <lineage>
        <taxon>Eukaryota</taxon>
        <taxon>Metazoa</taxon>
        <taxon>Ecdysozoa</taxon>
        <taxon>Nematoda</taxon>
        <taxon>Chromadorea</taxon>
        <taxon>Rhabditida</taxon>
        <taxon>Rhabditina</taxon>
        <taxon>Rhabditomorpha</taxon>
        <taxon>Rhabditoidea</taxon>
        <taxon>Rhabditidae</taxon>
        <taxon>Peloderinae</taxon>
        <taxon>Caenorhabditis</taxon>
    </lineage>
</organism>
<feature type="transmembrane region" description="Helical" evidence="1">
    <location>
        <begin position="78"/>
        <end position="99"/>
    </location>
</feature>
<sequence>MKNFFLTELQNTMCPVSVESNEEVLNQFSSSVQHASMRLKSSAFAITGTLIPVYKRTMFNGSKYFESFRRAPATRRKILILISGLIAAVFITRMTIHFISSNRIDCYQATEGNSSSKILKGQLFCYAKFLVGNKTAVFGGLETLGISRLPVIKLTQGCELMMRSKQNESAVEYWLCRCEESLCNAPISYDKFKSNNNSLKASSPVNFLLNFYF</sequence>
<name>A8XJ84_CAEBR</name>
<keyword evidence="3" id="KW-1185">Reference proteome</keyword>
<dbReference type="AlphaFoldDB" id="A8XJ84"/>
<dbReference type="HOGENOM" id="CLU_1519209_0_0_1"/>
<reference evidence="2 3" key="1">
    <citation type="journal article" date="2003" name="PLoS Biol.">
        <title>The genome sequence of Caenorhabditis briggsae: a platform for comparative genomics.</title>
        <authorList>
            <person name="Stein L.D."/>
            <person name="Bao Z."/>
            <person name="Blasiar D."/>
            <person name="Blumenthal T."/>
            <person name="Brent M.R."/>
            <person name="Chen N."/>
            <person name="Chinwalla A."/>
            <person name="Clarke L."/>
            <person name="Clee C."/>
            <person name="Coghlan A."/>
            <person name="Coulson A."/>
            <person name="D'Eustachio P."/>
            <person name="Fitch D.H."/>
            <person name="Fulton L.A."/>
            <person name="Fulton R.E."/>
            <person name="Griffiths-Jones S."/>
            <person name="Harris T.W."/>
            <person name="Hillier L.W."/>
            <person name="Kamath R."/>
            <person name="Kuwabara P.E."/>
            <person name="Mardis E.R."/>
            <person name="Marra M.A."/>
            <person name="Miner T.L."/>
            <person name="Minx P."/>
            <person name="Mullikin J.C."/>
            <person name="Plumb R.W."/>
            <person name="Rogers J."/>
            <person name="Schein J.E."/>
            <person name="Sohrmann M."/>
            <person name="Spieth J."/>
            <person name="Stajich J.E."/>
            <person name="Wei C."/>
            <person name="Willey D."/>
            <person name="Wilson R.K."/>
            <person name="Durbin R."/>
            <person name="Waterston R.H."/>
        </authorList>
    </citation>
    <scope>NUCLEOTIDE SEQUENCE [LARGE SCALE GENOMIC DNA]</scope>
    <source>
        <strain evidence="2 3">AF16</strain>
    </source>
</reference>